<dbReference type="Proteomes" id="UP000053573">
    <property type="component" value="Unassembled WGS sequence"/>
</dbReference>
<gene>
    <name evidence="1" type="ORF">EMPG_13367</name>
</gene>
<dbReference type="EMBL" id="LDEV01001582">
    <property type="protein sequence ID" value="KLJ11370.1"/>
    <property type="molecule type" value="Genomic_DNA"/>
</dbReference>
<sequence length="91" mass="10443">MQDTFDCFGSYGSRLPFSDLRFQTDSFLSRVFGALYKGGTRGRLFPTLLAIATLLTYCNGISGFCIHVHQNQRPFGFPCVVCYWGRWRRCL</sequence>
<comment type="caution">
    <text evidence="1">The sequence shown here is derived from an EMBL/GenBank/DDBJ whole genome shotgun (WGS) entry which is preliminary data.</text>
</comment>
<name>A0A0H1BJ76_9EURO</name>
<accession>A0A0H1BJ76</accession>
<evidence type="ECO:0000313" key="1">
    <source>
        <dbReference type="EMBL" id="KLJ11370.1"/>
    </source>
</evidence>
<evidence type="ECO:0000313" key="2">
    <source>
        <dbReference type="Proteomes" id="UP000053573"/>
    </source>
</evidence>
<protein>
    <submittedName>
        <fullName evidence="1">Uncharacterized protein</fullName>
    </submittedName>
</protein>
<keyword evidence="2" id="KW-1185">Reference proteome</keyword>
<reference evidence="2" key="1">
    <citation type="journal article" date="2015" name="PLoS Genet.">
        <title>The dynamic genome and transcriptome of the human fungal pathogen Blastomyces and close relative Emmonsia.</title>
        <authorList>
            <person name="Munoz J.F."/>
            <person name="Gauthier G.M."/>
            <person name="Desjardins C.A."/>
            <person name="Gallo J.E."/>
            <person name="Holder J."/>
            <person name="Sullivan T.D."/>
            <person name="Marty A.J."/>
            <person name="Carmen J.C."/>
            <person name="Chen Z."/>
            <person name="Ding L."/>
            <person name="Gujja S."/>
            <person name="Magrini V."/>
            <person name="Misas E."/>
            <person name="Mitreva M."/>
            <person name="Priest M."/>
            <person name="Saif S."/>
            <person name="Whiston E.A."/>
            <person name="Young S."/>
            <person name="Zeng Q."/>
            <person name="Goldman W.E."/>
            <person name="Mardis E.R."/>
            <person name="Taylor J.W."/>
            <person name="McEwen J.G."/>
            <person name="Clay O.K."/>
            <person name="Klein B.S."/>
            <person name="Cuomo C.A."/>
        </authorList>
    </citation>
    <scope>NUCLEOTIDE SEQUENCE [LARGE SCALE GENOMIC DNA]</scope>
    <source>
        <strain evidence="2">UAMH 139</strain>
    </source>
</reference>
<proteinExistence type="predicted"/>
<organism evidence="1 2">
    <name type="scientific">Blastomyces silverae</name>
    <dbReference type="NCBI Taxonomy" id="2060906"/>
    <lineage>
        <taxon>Eukaryota</taxon>
        <taxon>Fungi</taxon>
        <taxon>Dikarya</taxon>
        <taxon>Ascomycota</taxon>
        <taxon>Pezizomycotina</taxon>
        <taxon>Eurotiomycetes</taxon>
        <taxon>Eurotiomycetidae</taxon>
        <taxon>Onygenales</taxon>
        <taxon>Ajellomycetaceae</taxon>
        <taxon>Blastomyces</taxon>
    </lineage>
</organism>
<dbReference type="AlphaFoldDB" id="A0A0H1BJ76"/>